<name>G0QXR6_ICHMU</name>
<evidence type="ECO:0000256" key="8">
    <source>
        <dbReference type="ARBA" id="ARBA00022840"/>
    </source>
</evidence>
<evidence type="ECO:0000313" key="14">
    <source>
        <dbReference type="EMBL" id="EGR30003.1"/>
    </source>
</evidence>
<dbReference type="GO" id="GO:0004674">
    <property type="term" value="F:protein serine/threonine kinase activity"/>
    <property type="evidence" value="ECO:0007669"/>
    <property type="project" value="UniProtKB-KW"/>
</dbReference>
<evidence type="ECO:0000256" key="5">
    <source>
        <dbReference type="ARBA" id="ARBA00022679"/>
    </source>
</evidence>
<organism evidence="14 15">
    <name type="scientific">Ichthyophthirius multifiliis</name>
    <name type="common">White spot disease agent</name>
    <name type="synonym">Ich</name>
    <dbReference type="NCBI Taxonomy" id="5932"/>
    <lineage>
        <taxon>Eukaryota</taxon>
        <taxon>Sar</taxon>
        <taxon>Alveolata</taxon>
        <taxon>Ciliophora</taxon>
        <taxon>Intramacronucleata</taxon>
        <taxon>Oligohymenophorea</taxon>
        <taxon>Hymenostomatida</taxon>
        <taxon>Ophryoglenina</taxon>
        <taxon>Ichthyophthirius</taxon>
    </lineage>
</organism>
<dbReference type="InterPro" id="IPR011009">
    <property type="entry name" value="Kinase-like_dom_sf"/>
</dbReference>
<comment type="catalytic activity">
    <reaction evidence="10">
        <text>L-seryl-[protein] + ATP = O-phospho-L-seryl-[protein] + ADP + H(+)</text>
        <dbReference type="Rhea" id="RHEA:17989"/>
        <dbReference type="Rhea" id="RHEA-COMP:9863"/>
        <dbReference type="Rhea" id="RHEA-COMP:11604"/>
        <dbReference type="ChEBI" id="CHEBI:15378"/>
        <dbReference type="ChEBI" id="CHEBI:29999"/>
        <dbReference type="ChEBI" id="CHEBI:30616"/>
        <dbReference type="ChEBI" id="CHEBI:83421"/>
        <dbReference type="ChEBI" id="CHEBI:456216"/>
        <dbReference type="EC" id="2.7.11.1"/>
    </reaction>
</comment>
<evidence type="ECO:0000256" key="3">
    <source>
        <dbReference type="ARBA" id="ARBA00022527"/>
    </source>
</evidence>
<accession>G0QXR6</accession>
<dbReference type="PROSITE" id="PS00108">
    <property type="entry name" value="PROTEIN_KINASE_ST"/>
    <property type="match status" value="1"/>
</dbReference>
<dbReference type="GeneID" id="14906107"/>
<evidence type="ECO:0000256" key="4">
    <source>
        <dbReference type="ARBA" id="ARBA00022553"/>
    </source>
</evidence>
<dbReference type="STRING" id="857967.G0QXR6"/>
<protein>
    <recommendedName>
        <fullName evidence="2">non-specific serine/threonine protein kinase</fullName>
        <ecNumber evidence="2">2.7.11.1</ecNumber>
    </recommendedName>
</protein>
<evidence type="ECO:0000256" key="6">
    <source>
        <dbReference type="ARBA" id="ARBA00022741"/>
    </source>
</evidence>
<dbReference type="OrthoDB" id="63267at2759"/>
<keyword evidence="8 11" id="KW-0067">ATP-binding</keyword>
<comment type="similarity">
    <text evidence="1">Belongs to the protein kinase superfamily. AGC Ser/Thr protein kinase family.</text>
</comment>
<keyword evidence="15" id="KW-1185">Reference proteome</keyword>
<dbReference type="InterPro" id="IPR017441">
    <property type="entry name" value="Protein_kinase_ATP_BS"/>
</dbReference>
<dbReference type="OMA" id="CADIWAM"/>
<reference evidence="14 15" key="1">
    <citation type="submission" date="2011-07" db="EMBL/GenBank/DDBJ databases">
        <authorList>
            <person name="Coyne R."/>
            <person name="Brami D."/>
            <person name="Johnson J."/>
            <person name="Hostetler J."/>
            <person name="Hannick L."/>
            <person name="Clark T."/>
            <person name="Cassidy-Hanley D."/>
            <person name="Inman J."/>
        </authorList>
    </citation>
    <scope>NUCLEOTIDE SEQUENCE [LARGE SCALE GENOMIC DNA]</scope>
    <source>
        <strain evidence="14 15">G5</strain>
    </source>
</reference>
<dbReference type="FunFam" id="3.30.200.20:FF:000524">
    <property type="entry name" value="Non-specific serine/threonine protein kinase"/>
    <property type="match status" value="1"/>
</dbReference>
<keyword evidence="7 14" id="KW-0418">Kinase</keyword>
<dbReference type="RefSeq" id="XP_004031239.1">
    <property type="nucleotide sequence ID" value="XM_004031191.1"/>
</dbReference>
<evidence type="ECO:0000256" key="7">
    <source>
        <dbReference type="ARBA" id="ARBA00022777"/>
    </source>
</evidence>
<evidence type="ECO:0000256" key="2">
    <source>
        <dbReference type="ARBA" id="ARBA00012513"/>
    </source>
</evidence>
<feature type="domain" description="Protein kinase" evidence="13">
    <location>
        <begin position="147"/>
        <end position="392"/>
    </location>
</feature>
<dbReference type="PANTHER" id="PTHR24351">
    <property type="entry name" value="RIBOSOMAL PROTEIN S6 KINASE"/>
    <property type="match status" value="1"/>
</dbReference>
<gene>
    <name evidence="14" type="ORF">IMG5_144770</name>
</gene>
<dbReference type="SMART" id="SM00220">
    <property type="entry name" value="S_TKc"/>
    <property type="match status" value="1"/>
</dbReference>
<dbReference type="InterPro" id="IPR008271">
    <property type="entry name" value="Ser/Thr_kinase_AS"/>
</dbReference>
<proteinExistence type="inferred from homology"/>
<dbReference type="GO" id="GO:0016787">
    <property type="term" value="F:hydrolase activity"/>
    <property type="evidence" value="ECO:0007669"/>
    <property type="project" value="UniProtKB-KW"/>
</dbReference>
<keyword evidence="3 12" id="KW-0723">Serine/threonine-protein kinase</keyword>
<keyword evidence="5 14" id="KW-0808">Transferase</keyword>
<dbReference type="EC" id="2.7.11.1" evidence="2"/>
<keyword evidence="14" id="KW-0378">Hydrolase</keyword>
<evidence type="ECO:0000256" key="1">
    <source>
        <dbReference type="ARBA" id="ARBA00009903"/>
    </source>
</evidence>
<evidence type="ECO:0000256" key="11">
    <source>
        <dbReference type="PROSITE-ProRule" id="PRU10141"/>
    </source>
</evidence>
<dbReference type="PROSITE" id="PS00107">
    <property type="entry name" value="PROTEIN_KINASE_ATP"/>
    <property type="match status" value="1"/>
</dbReference>
<dbReference type="AlphaFoldDB" id="G0QXR6"/>
<evidence type="ECO:0000256" key="10">
    <source>
        <dbReference type="ARBA" id="ARBA00048679"/>
    </source>
</evidence>
<keyword evidence="6 11" id="KW-0547">Nucleotide-binding</keyword>
<dbReference type="FunFam" id="1.10.510.10:FF:000048">
    <property type="entry name" value="Protein kinase C"/>
    <property type="match status" value="1"/>
</dbReference>
<dbReference type="GO" id="GO:0005524">
    <property type="term" value="F:ATP binding"/>
    <property type="evidence" value="ECO:0007669"/>
    <property type="project" value="UniProtKB-UniRule"/>
</dbReference>
<dbReference type="CDD" id="cd05123">
    <property type="entry name" value="STKc_AGC"/>
    <property type="match status" value="1"/>
</dbReference>
<comment type="catalytic activity">
    <reaction evidence="9">
        <text>L-threonyl-[protein] + ATP = O-phospho-L-threonyl-[protein] + ADP + H(+)</text>
        <dbReference type="Rhea" id="RHEA:46608"/>
        <dbReference type="Rhea" id="RHEA-COMP:11060"/>
        <dbReference type="Rhea" id="RHEA-COMP:11605"/>
        <dbReference type="ChEBI" id="CHEBI:15378"/>
        <dbReference type="ChEBI" id="CHEBI:30013"/>
        <dbReference type="ChEBI" id="CHEBI:30616"/>
        <dbReference type="ChEBI" id="CHEBI:61977"/>
        <dbReference type="ChEBI" id="CHEBI:456216"/>
        <dbReference type="EC" id="2.7.11.1"/>
    </reaction>
</comment>
<feature type="binding site" evidence="11">
    <location>
        <position position="176"/>
    </location>
    <ligand>
        <name>ATP</name>
        <dbReference type="ChEBI" id="CHEBI:30616"/>
    </ligand>
</feature>
<dbReference type="Proteomes" id="UP000008983">
    <property type="component" value="Unassembled WGS sequence"/>
</dbReference>
<dbReference type="GO" id="GO:0106310">
    <property type="term" value="F:protein serine kinase activity"/>
    <property type="evidence" value="ECO:0007669"/>
    <property type="project" value="RHEA"/>
</dbReference>
<dbReference type="SUPFAM" id="SSF56112">
    <property type="entry name" value="Protein kinase-like (PK-like)"/>
    <property type="match status" value="1"/>
</dbReference>
<evidence type="ECO:0000259" key="13">
    <source>
        <dbReference type="PROSITE" id="PS50011"/>
    </source>
</evidence>
<dbReference type="EMBL" id="GL984086">
    <property type="protein sequence ID" value="EGR30003.1"/>
    <property type="molecule type" value="Genomic_DNA"/>
</dbReference>
<dbReference type="Gene3D" id="3.30.200.20">
    <property type="entry name" value="Phosphorylase Kinase, domain 1"/>
    <property type="match status" value="1"/>
</dbReference>
<dbReference type="InterPro" id="IPR045270">
    <property type="entry name" value="STKc_AGC"/>
</dbReference>
<dbReference type="Gene3D" id="1.10.510.10">
    <property type="entry name" value="Transferase(Phosphotransferase) domain 1"/>
    <property type="match status" value="1"/>
</dbReference>
<evidence type="ECO:0000256" key="12">
    <source>
        <dbReference type="RuleBase" id="RU000304"/>
    </source>
</evidence>
<dbReference type="eggNOG" id="KOG0598">
    <property type="taxonomic scope" value="Eukaryota"/>
</dbReference>
<dbReference type="Pfam" id="PF00069">
    <property type="entry name" value="Pkinase"/>
    <property type="match status" value="1"/>
</dbReference>
<evidence type="ECO:0000313" key="15">
    <source>
        <dbReference type="Proteomes" id="UP000008983"/>
    </source>
</evidence>
<keyword evidence="4" id="KW-0597">Phosphoprotein</keyword>
<sequence>MYCQIEFQQIFTYFLQNQNIFNQLQKNYNIFKSIYINIYKNKTYIFNFCQKQNQNQQIYIIFQTKNNKKNIKYIRNYLVKNKKQFFGFQFIQLKQKLKQNQKYNKINGSSTIRLNRKEYYNDVSYEDQVNLFKNPPKQNNRMSIDQFNLIKVLGKGSYAKVVLVKKKDDGKIFAIKMLKKSYIELKKQVDHIKTERNILVSADHPFIIKLYYSFQNERKLFFVLDYCPGGELFNLLCKNRRLDEYSVKFYSAQIVLALEYLHTKNIIYRDLKPENVLIDKDGYLKVADFGLSKRNVTEQNATSVCGTPEYLAPEVLLKKGHGKPVDWWTLGCLVYELITGLPPFYKEDRRQLFDQIKIKVILNLNLILKQVLNQKTQYFNFYKKNLKIDQVLKELNKSKIILFLKSHLGKSNQQKNQSAFCTQNQT</sequence>
<dbReference type="PROSITE" id="PS50011">
    <property type="entry name" value="PROTEIN_KINASE_DOM"/>
    <property type="match status" value="1"/>
</dbReference>
<dbReference type="InParanoid" id="G0QXR6"/>
<evidence type="ECO:0000256" key="9">
    <source>
        <dbReference type="ARBA" id="ARBA00047899"/>
    </source>
</evidence>
<dbReference type="InterPro" id="IPR000719">
    <property type="entry name" value="Prot_kinase_dom"/>
</dbReference>